<dbReference type="Gene3D" id="3.40.50.1820">
    <property type="entry name" value="alpha/beta hydrolase"/>
    <property type="match status" value="1"/>
</dbReference>
<organism evidence="1 3">
    <name type="scientific">Mycolicibacterium conceptionense</name>
    <dbReference type="NCBI Taxonomy" id="451644"/>
    <lineage>
        <taxon>Bacteria</taxon>
        <taxon>Bacillati</taxon>
        <taxon>Actinomycetota</taxon>
        <taxon>Actinomycetes</taxon>
        <taxon>Mycobacteriales</taxon>
        <taxon>Mycobacteriaceae</taxon>
        <taxon>Mycolicibacterium</taxon>
    </lineage>
</organism>
<dbReference type="AlphaFoldDB" id="A0A0U1DI59"/>
<dbReference type="InterPro" id="IPR029058">
    <property type="entry name" value="AB_hydrolase_fold"/>
</dbReference>
<dbReference type="EMBL" id="LQOP01000036">
    <property type="protein sequence ID" value="ORV20074.1"/>
    <property type="molecule type" value="Genomic_DNA"/>
</dbReference>
<reference evidence="1 3" key="1">
    <citation type="submission" date="2015-03" db="EMBL/GenBank/DDBJ databases">
        <authorList>
            <person name="Murphy D."/>
        </authorList>
    </citation>
    <scope>NUCLEOTIDE SEQUENCE [LARGE SCALE GENOMIC DNA]</scope>
    <source>
        <strain evidence="1 3">D16</strain>
    </source>
</reference>
<dbReference type="Proteomes" id="UP000193811">
    <property type="component" value="Unassembled WGS sequence"/>
</dbReference>
<dbReference type="Proteomes" id="UP000182227">
    <property type="component" value="Unassembled WGS sequence"/>
</dbReference>
<name>A0A0U1DI59_9MYCO</name>
<protein>
    <submittedName>
        <fullName evidence="1">Bacteriophage protein</fullName>
    </submittedName>
</protein>
<gene>
    <name evidence="2" type="ORF">AWB98_29475</name>
    <name evidence="1" type="ORF">BN970_03281</name>
</gene>
<reference evidence="2 4" key="2">
    <citation type="submission" date="2016-01" db="EMBL/GenBank/DDBJ databases">
        <title>The new phylogeny of the genus Mycobacterium.</title>
        <authorList>
            <person name="Tarcisio F."/>
            <person name="Conor M."/>
            <person name="Antonella G."/>
            <person name="Elisabetta G."/>
            <person name="Giulia F.S."/>
            <person name="Sara T."/>
            <person name="Anna F."/>
            <person name="Clotilde B."/>
            <person name="Roberto B."/>
            <person name="Veronica D.S."/>
            <person name="Fabio R."/>
            <person name="Monica P."/>
            <person name="Olivier J."/>
            <person name="Enrico T."/>
            <person name="Nicola S."/>
        </authorList>
    </citation>
    <scope>NUCLEOTIDE SEQUENCE [LARGE SCALE GENOMIC DNA]</scope>
    <source>
        <strain evidence="2 4">CCUG 50187</strain>
    </source>
</reference>
<evidence type="ECO:0000313" key="2">
    <source>
        <dbReference type="EMBL" id="ORV20074.1"/>
    </source>
</evidence>
<dbReference type="GeneID" id="69987337"/>
<dbReference type="EMBL" id="CTEF01000002">
    <property type="protein sequence ID" value="CQD15638.1"/>
    <property type="molecule type" value="Genomic_DNA"/>
</dbReference>
<proteinExistence type="predicted"/>
<evidence type="ECO:0000313" key="4">
    <source>
        <dbReference type="Proteomes" id="UP000193811"/>
    </source>
</evidence>
<evidence type="ECO:0000313" key="3">
    <source>
        <dbReference type="Proteomes" id="UP000182227"/>
    </source>
</evidence>
<keyword evidence="4" id="KW-1185">Reference proteome</keyword>
<dbReference type="Gene3D" id="1.10.10.1120">
    <property type="entry name" value="Lysin B, C-terminal linker domain"/>
    <property type="match status" value="1"/>
</dbReference>
<accession>A0A0U1DI59</accession>
<evidence type="ECO:0000313" key="1">
    <source>
        <dbReference type="EMBL" id="CQD15638.1"/>
    </source>
</evidence>
<dbReference type="RefSeq" id="WP_234814464.1">
    <property type="nucleotide sequence ID" value="NZ_JACKVA010000026.1"/>
</dbReference>
<dbReference type="InterPro" id="IPR041855">
    <property type="entry name" value="Lysin_B_C_ter"/>
</dbReference>
<sequence>MPIRLGDRNESVRQWRHVMNVRFGPLYTRLLGELPQDTDEFGPRAKSWQEEYERRTTQVVDGVVSDDDLRALGVPIPSVPVLPVMFTVEGHLSNMFAGPVADTATQLEAEGVCVHQPTGYNNGAIPFDNKDGVRALAENVGATVLPSGKPFPAGTPWSMGIFSQGGIIGFDFYVDYLMPGKPLNWRLNDLRAVLAYGPPCRGTDSIAPWAESWIKTKGTHGLDPYRRFGINGYPEKPDYWVDVYREGDIFAQNGDDKASKIKAAVYQAIARGDVFSNPYSLAMEIAGLFLVPVEEVIGIVLAIVSGVGFLATGNDNPHYSPYDISGGKAWMRQKLTAA</sequence>